<feature type="transmembrane region" description="Helical" evidence="6">
    <location>
        <begin position="402"/>
        <end position="419"/>
    </location>
</feature>
<dbReference type="PANTHER" id="PTHR42770:SF16">
    <property type="entry name" value="AMINO ACID PERMEASE"/>
    <property type="match status" value="1"/>
</dbReference>
<proteinExistence type="predicted"/>
<keyword evidence="3 6" id="KW-0812">Transmembrane</keyword>
<dbReference type="PANTHER" id="PTHR42770">
    <property type="entry name" value="AMINO ACID TRANSPORTER-RELATED"/>
    <property type="match status" value="1"/>
</dbReference>
<gene>
    <name evidence="7" type="ORF">UB32_16440</name>
</gene>
<feature type="transmembrane region" description="Helical" evidence="6">
    <location>
        <begin position="295"/>
        <end position="319"/>
    </location>
</feature>
<evidence type="ECO:0000313" key="8">
    <source>
        <dbReference type="Proteomes" id="UP000032512"/>
    </source>
</evidence>
<feature type="transmembrane region" description="Helical" evidence="6">
    <location>
        <begin position="57"/>
        <end position="77"/>
    </location>
</feature>
<dbReference type="GO" id="GO:0022857">
    <property type="term" value="F:transmembrane transporter activity"/>
    <property type="evidence" value="ECO:0007669"/>
    <property type="project" value="InterPro"/>
</dbReference>
<comment type="subcellular location">
    <subcellularLocation>
        <location evidence="1">Cell membrane</location>
        <topology evidence="1">Multi-pass membrane protein</topology>
    </subcellularLocation>
</comment>
<evidence type="ECO:0000256" key="4">
    <source>
        <dbReference type="ARBA" id="ARBA00022989"/>
    </source>
</evidence>
<evidence type="ECO:0000256" key="3">
    <source>
        <dbReference type="ARBA" id="ARBA00022692"/>
    </source>
</evidence>
<feature type="transmembrane region" description="Helical" evidence="6">
    <location>
        <begin position="98"/>
        <end position="121"/>
    </location>
</feature>
<feature type="transmembrane region" description="Helical" evidence="6">
    <location>
        <begin position="425"/>
        <end position="444"/>
    </location>
</feature>
<dbReference type="GO" id="GO:0005886">
    <property type="term" value="C:plasma membrane"/>
    <property type="evidence" value="ECO:0007669"/>
    <property type="project" value="UniProtKB-SubCell"/>
</dbReference>
<dbReference type="InterPro" id="IPR050367">
    <property type="entry name" value="APC_superfamily"/>
</dbReference>
<keyword evidence="8" id="KW-1185">Reference proteome</keyword>
<dbReference type="Pfam" id="PF13520">
    <property type="entry name" value="AA_permease_2"/>
    <property type="match status" value="1"/>
</dbReference>
<feature type="transmembrane region" description="Helical" evidence="6">
    <location>
        <begin position="164"/>
        <end position="184"/>
    </location>
</feature>
<dbReference type="AlphaFoldDB" id="A0A0D6Z7D8"/>
<feature type="transmembrane region" description="Helical" evidence="6">
    <location>
        <begin position="366"/>
        <end position="390"/>
    </location>
</feature>
<dbReference type="OrthoDB" id="9762947at2"/>
<dbReference type="Proteomes" id="UP000032512">
    <property type="component" value="Unassembled WGS sequence"/>
</dbReference>
<dbReference type="RefSeq" id="WP_044395714.1">
    <property type="nucleotide sequence ID" value="NZ_JXIQ01000146.1"/>
</dbReference>
<evidence type="ECO:0000313" key="7">
    <source>
        <dbReference type="EMBL" id="KIY20936.1"/>
    </source>
</evidence>
<keyword evidence="2" id="KW-1003">Cell membrane</keyword>
<dbReference type="EMBL" id="JXIQ01000146">
    <property type="protein sequence ID" value="KIY20936.1"/>
    <property type="molecule type" value="Genomic_DNA"/>
</dbReference>
<evidence type="ECO:0000256" key="5">
    <source>
        <dbReference type="ARBA" id="ARBA00023136"/>
    </source>
</evidence>
<evidence type="ECO:0000256" key="1">
    <source>
        <dbReference type="ARBA" id="ARBA00004651"/>
    </source>
</evidence>
<sequence>MAELQTSQKQTNMGYKQELKRSLTFWDLLIYGLVFMVPIAPFGIYGAVAQGSNGMVALAYLIGMVGMIFTALSYARMSEAFPIAGSVYAYAQRGINDSVGFIAGWLILLDYIFVPALLYLVSAAALHDIVPSIPLIVWLVIFITINTVVNVLGIEFTAKANKIIVVAEMIVLVIFVAVGIFAVIKGVNGAEFTWKPLYDSDNFSMGMIMGAVSIAVLSFLGFDAISTLAEESKGGSKAIGNAIIFSLLIVGVLFIIQTWVAALIWPDYTSFENADVAFYQIAEIAGGPWLKWMTIIATAVAWGIADALVAQAAISRILYSMARDRKLPKILAKVHPKFKTPYVSTLLVAVISLIVTSFFASQIGALASVVNFGALSAFLFLHASVIIYFIKKQKSKQYFKHLVLPLIGFLIIGYVWISLDPLSKQLGFIWLGIGIVYLILLKVFKKDTSLDLD</sequence>
<name>A0A0D6Z7D8_9BACI</name>
<feature type="transmembrane region" description="Helical" evidence="6">
    <location>
        <begin position="204"/>
        <end position="222"/>
    </location>
</feature>
<dbReference type="InterPro" id="IPR002293">
    <property type="entry name" value="AA/rel_permease1"/>
</dbReference>
<keyword evidence="4 6" id="KW-1133">Transmembrane helix</keyword>
<evidence type="ECO:0000256" key="2">
    <source>
        <dbReference type="ARBA" id="ARBA00022475"/>
    </source>
</evidence>
<feature type="transmembrane region" description="Helical" evidence="6">
    <location>
        <begin position="133"/>
        <end position="152"/>
    </location>
</feature>
<keyword evidence="5 6" id="KW-0472">Membrane</keyword>
<dbReference type="PATRIC" id="fig|285983.3.peg.2469"/>
<feature type="transmembrane region" description="Helical" evidence="6">
    <location>
        <begin position="340"/>
        <end position="360"/>
    </location>
</feature>
<feature type="transmembrane region" description="Helical" evidence="6">
    <location>
        <begin position="23"/>
        <end position="45"/>
    </location>
</feature>
<comment type="caution">
    <text evidence="7">The sequence shown here is derived from an EMBL/GenBank/DDBJ whole genome shotgun (WGS) entry which is preliminary data.</text>
</comment>
<evidence type="ECO:0000256" key="6">
    <source>
        <dbReference type="SAM" id="Phobius"/>
    </source>
</evidence>
<organism evidence="7 8">
    <name type="scientific">Mesobacillus subterraneus</name>
    <dbReference type="NCBI Taxonomy" id="285983"/>
    <lineage>
        <taxon>Bacteria</taxon>
        <taxon>Bacillati</taxon>
        <taxon>Bacillota</taxon>
        <taxon>Bacilli</taxon>
        <taxon>Bacillales</taxon>
        <taxon>Bacillaceae</taxon>
        <taxon>Mesobacillus</taxon>
    </lineage>
</organism>
<dbReference type="PIRSF" id="PIRSF006060">
    <property type="entry name" value="AA_transporter"/>
    <property type="match status" value="1"/>
</dbReference>
<reference evidence="7 8" key="1">
    <citation type="submission" date="2015-01" db="EMBL/GenBank/DDBJ databases">
        <title>Draft genome sequences of the supercritical CO2 tolerant bacteria Bacillus subterraneus MITOT1 and Bacillus cereus MIT0214.</title>
        <authorList>
            <person name="Peet K.C."/>
            <person name="Thompson J.R."/>
        </authorList>
    </citation>
    <scope>NUCLEOTIDE SEQUENCE [LARGE SCALE GENOMIC DNA]</scope>
    <source>
        <strain evidence="7 8">MITOT1</strain>
    </source>
</reference>
<dbReference type="Gene3D" id="1.20.1740.10">
    <property type="entry name" value="Amino acid/polyamine transporter I"/>
    <property type="match status" value="1"/>
</dbReference>
<protein>
    <submittedName>
        <fullName evidence="7">Porin</fullName>
    </submittedName>
</protein>
<accession>A0A0D6Z7D8</accession>
<feature type="transmembrane region" description="Helical" evidence="6">
    <location>
        <begin position="243"/>
        <end position="265"/>
    </location>
</feature>